<accession>X1L477</accession>
<comment type="caution">
    <text evidence="1">The sequence shown here is derived from an EMBL/GenBank/DDBJ whole genome shotgun (WGS) entry which is preliminary data.</text>
</comment>
<evidence type="ECO:0000313" key="1">
    <source>
        <dbReference type="EMBL" id="GAI13778.1"/>
    </source>
</evidence>
<proteinExistence type="predicted"/>
<name>X1L477_9ZZZZ</name>
<dbReference type="EMBL" id="BARV01005317">
    <property type="protein sequence ID" value="GAI13778.1"/>
    <property type="molecule type" value="Genomic_DNA"/>
</dbReference>
<gene>
    <name evidence="1" type="ORF">S06H3_11137</name>
</gene>
<organism evidence="1">
    <name type="scientific">marine sediment metagenome</name>
    <dbReference type="NCBI Taxonomy" id="412755"/>
    <lineage>
        <taxon>unclassified sequences</taxon>
        <taxon>metagenomes</taxon>
        <taxon>ecological metagenomes</taxon>
    </lineage>
</organism>
<protein>
    <submittedName>
        <fullName evidence="1">Uncharacterized protein</fullName>
    </submittedName>
</protein>
<reference evidence="1" key="1">
    <citation type="journal article" date="2014" name="Front. Microbiol.">
        <title>High frequency of phylogenetically diverse reductive dehalogenase-homologous genes in deep subseafloor sedimentary metagenomes.</title>
        <authorList>
            <person name="Kawai M."/>
            <person name="Futagami T."/>
            <person name="Toyoda A."/>
            <person name="Takaki Y."/>
            <person name="Nishi S."/>
            <person name="Hori S."/>
            <person name="Arai W."/>
            <person name="Tsubouchi T."/>
            <person name="Morono Y."/>
            <person name="Uchiyama I."/>
            <person name="Ito T."/>
            <person name="Fujiyama A."/>
            <person name="Inagaki F."/>
            <person name="Takami H."/>
        </authorList>
    </citation>
    <scope>NUCLEOTIDE SEQUENCE</scope>
    <source>
        <strain evidence="1">Expedition CK06-06</strain>
    </source>
</reference>
<sequence length="43" mass="5089">MNKFYVPKECIKGSKEKIAAGNVHTDYRQNNHARKNHGYQQFH</sequence>
<dbReference type="AlphaFoldDB" id="X1L477"/>